<name>A0A975YK87_9PROT</name>
<dbReference type="KEGG" id="elio:KO353_03120"/>
<dbReference type="SFLD" id="SFLDS00005">
    <property type="entry name" value="Isoprenoid_Synthase_Type_I"/>
    <property type="match status" value="1"/>
</dbReference>
<comment type="cofactor">
    <cofactor evidence="5">
        <name>ATP</name>
        <dbReference type="ChEBI" id="CHEBI:30616"/>
    </cofactor>
</comment>
<dbReference type="CDD" id="cd00683">
    <property type="entry name" value="Trans_IPPS_HH"/>
    <property type="match status" value="1"/>
</dbReference>
<comment type="pathway">
    <text evidence="1">Carotenoid biosynthesis; phytoene biosynthesis.</text>
</comment>
<evidence type="ECO:0000256" key="4">
    <source>
        <dbReference type="ARBA" id="ARBA00022746"/>
    </source>
</evidence>
<keyword evidence="3" id="KW-0808">Transferase</keyword>
<accession>A0A975YK87</accession>
<dbReference type="PROSITE" id="PS01044">
    <property type="entry name" value="SQUALEN_PHYTOEN_SYN_1"/>
    <property type="match status" value="1"/>
</dbReference>
<dbReference type="GO" id="GO:0051996">
    <property type="term" value="F:squalene synthase [NAD(P)H] activity"/>
    <property type="evidence" value="ECO:0007669"/>
    <property type="project" value="InterPro"/>
</dbReference>
<dbReference type="GO" id="GO:0016117">
    <property type="term" value="P:carotenoid biosynthetic process"/>
    <property type="evidence" value="ECO:0007669"/>
    <property type="project" value="UniProtKB-KW"/>
</dbReference>
<reference evidence="6" key="1">
    <citation type="submission" date="2021-06" db="EMBL/GenBank/DDBJ databases">
        <title>Elioraea tepida, sp. nov., a moderately thermophilic aerobic anoxygenic phototrophic bacterium isolated from an alkaline siliceous hot spring mat community in Yellowstone National Park, WY, USA.</title>
        <authorList>
            <person name="Saini M.K."/>
            <person name="Yoshida S."/>
            <person name="Sebastian A."/>
            <person name="Hirose S."/>
            <person name="Hara E."/>
            <person name="Tamaki H."/>
            <person name="Soulier N.T."/>
            <person name="Albert I."/>
            <person name="Hanada S."/>
            <person name="Bryant D.A."/>
            <person name="Tank M."/>
        </authorList>
    </citation>
    <scope>NUCLEOTIDE SEQUENCE</scope>
    <source>
        <strain evidence="6">MS-P2</strain>
    </source>
</reference>
<keyword evidence="7" id="KW-1185">Reference proteome</keyword>
<keyword evidence="4" id="KW-0125">Carotenoid biosynthesis</keyword>
<dbReference type="InterPro" id="IPR002060">
    <property type="entry name" value="Squ/phyt_synthse"/>
</dbReference>
<evidence type="ECO:0000256" key="3">
    <source>
        <dbReference type="ARBA" id="ARBA00022679"/>
    </source>
</evidence>
<dbReference type="InterPro" id="IPR033904">
    <property type="entry name" value="Trans_IPPS_HH"/>
</dbReference>
<evidence type="ECO:0000313" key="6">
    <source>
        <dbReference type="EMBL" id="QXM25253.1"/>
    </source>
</evidence>
<dbReference type="PANTHER" id="PTHR31480">
    <property type="entry name" value="BIFUNCTIONAL LYCOPENE CYCLASE/PHYTOENE SYNTHASE"/>
    <property type="match status" value="1"/>
</dbReference>
<dbReference type="Proteomes" id="UP000694001">
    <property type="component" value="Chromosome"/>
</dbReference>
<organism evidence="6 7">
    <name type="scientific">Elioraea tepida</name>
    <dbReference type="NCBI Taxonomy" id="2843330"/>
    <lineage>
        <taxon>Bacteria</taxon>
        <taxon>Pseudomonadati</taxon>
        <taxon>Pseudomonadota</taxon>
        <taxon>Alphaproteobacteria</taxon>
        <taxon>Acetobacterales</taxon>
        <taxon>Elioraeaceae</taxon>
        <taxon>Elioraea</taxon>
    </lineage>
</organism>
<comment type="similarity">
    <text evidence="2">Belongs to the phytoene/squalene synthase family.</text>
</comment>
<dbReference type="PROSITE" id="PS01045">
    <property type="entry name" value="SQUALEN_PHYTOEN_SYN_2"/>
    <property type="match status" value="1"/>
</dbReference>
<dbReference type="SFLD" id="SFLDG01212">
    <property type="entry name" value="Phytoene_synthase_like"/>
    <property type="match status" value="1"/>
</dbReference>
<dbReference type="RefSeq" id="WP_218286309.1">
    <property type="nucleotide sequence ID" value="NZ_CP076448.1"/>
</dbReference>
<evidence type="ECO:0000313" key="7">
    <source>
        <dbReference type="Proteomes" id="UP000694001"/>
    </source>
</evidence>
<dbReference type="AlphaFoldDB" id="A0A975YK87"/>
<dbReference type="SFLD" id="SFLDG01018">
    <property type="entry name" value="Squalene/Phytoene_Synthase_Lik"/>
    <property type="match status" value="1"/>
</dbReference>
<dbReference type="Pfam" id="PF00494">
    <property type="entry name" value="SQS_PSY"/>
    <property type="match status" value="1"/>
</dbReference>
<sequence>MRDADLAACSNLLRRGSRSFHAAALLLPPSVRRPATALYAFCRLADDAVDGKRRSPAALARLSARLARIYEGRPDNHPCDRVLAAVVATHGLPRALPEALLEGLAWDAEGRRYRDLSALNAYAARVAGAVGAMMAVLMGVREPGPLARACDLGVAMQLTNIARDVGEDARMGRLYLPTEWLEEAGIDPERWLARPAFSPALGAAVARLLAAAETLYARAEHGIAALPLACRPGIAAARLIYAEIGRELERRGLDSVSTRAIVPGRRKLALLARSLAAAPFAAAGDVLAAPPLPQTRFLVQAAVAAAPQPARLDGLAARITWTIALFERLQRADRLGRSRA</sequence>
<evidence type="ECO:0000256" key="5">
    <source>
        <dbReference type="ARBA" id="ARBA00053028"/>
    </source>
</evidence>
<evidence type="ECO:0000256" key="1">
    <source>
        <dbReference type="ARBA" id="ARBA00004684"/>
    </source>
</evidence>
<evidence type="ECO:0000256" key="2">
    <source>
        <dbReference type="ARBA" id="ARBA00006251"/>
    </source>
</evidence>
<dbReference type="InterPro" id="IPR044843">
    <property type="entry name" value="Trans_IPPS_bact-type"/>
</dbReference>
<dbReference type="InterPro" id="IPR019845">
    <property type="entry name" value="Squalene/phytoene_synthase_CS"/>
</dbReference>
<dbReference type="EMBL" id="CP076448">
    <property type="protein sequence ID" value="QXM25253.1"/>
    <property type="molecule type" value="Genomic_DNA"/>
</dbReference>
<protein>
    <submittedName>
        <fullName evidence="6">Phytoene/squalene synthase family protein</fullName>
    </submittedName>
</protein>
<gene>
    <name evidence="6" type="ORF">KO353_03120</name>
</gene>
<proteinExistence type="inferred from homology"/>
<dbReference type="FunFam" id="1.10.600.10:FF:000020">
    <property type="entry name" value="Phytoene synthase"/>
    <property type="match status" value="1"/>
</dbReference>